<dbReference type="OrthoDB" id="6395875at2"/>
<evidence type="ECO:0000256" key="23">
    <source>
        <dbReference type="ARBA" id="ARBA00045709"/>
    </source>
</evidence>
<feature type="transmembrane region" description="Helical" evidence="25">
    <location>
        <begin position="52"/>
        <end position="75"/>
    </location>
</feature>
<dbReference type="EMBL" id="OMOD01000101">
    <property type="protein sequence ID" value="SPF37874.1"/>
    <property type="molecule type" value="Genomic_DNA"/>
</dbReference>
<dbReference type="AlphaFoldDB" id="A0A2U3KDX2"/>
<evidence type="ECO:0000256" key="11">
    <source>
        <dbReference type="ARBA" id="ARBA00044884"/>
    </source>
</evidence>
<evidence type="ECO:0000256" key="5">
    <source>
        <dbReference type="ARBA" id="ARBA00022989"/>
    </source>
</evidence>
<gene>
    <name evidence="27" type="ORF">SBA1_190006</name>
</gene>
<comment type="catalytic activity">
    <reaction evidence="12">
        <text>L-lysyl-L-alpha-amino acid(out) = L-lysyl-L-alpha-amino acid(in)</text>
        <dbReference type="Rhea" id="RHEA:79387"/>
        <dbReference type="ChEBI" id="CHEBI:229965"/>
    </reaction>
</comment>
<comment type="catalytic activity">
    <reaction evidence="9">
        <text>L-histidyl-glycine(out) = L-histidyl-glycine(in)</text>
        <dbReference type="Rhea" id="RHEA:79395"/>
        <dbReference type="ChEBI" id="CHEBI:229957"/>
    </reaction>
</comment>
<comment type="catalytic activity">
    <reaction evidence="10">
        <text>L-alpha-aminoacyl-L-arginine(out) = L-alpha-aminoacyl-L-arginine(in)</text>
        <dbReference type="Rhea" id="RHEA:79367"/>
        <dbReference type="ChEBI" id="CHEBI:229968"/>
    </reaction>
</comment>
<keyword evidence="4 25" id="KW-0812">Transmembrane</keyword>
<comment type="catalytic activity">
    <reaction evidence="15">
        <text>L-arginyl-L-alpha-amino acid(out) = L-arginyl-L-alpha-amino acid(in)</text>
        <dbReference type="Rhea" id="RHEA:79371"/>
        <dbReference type="ChEBI" id="CHEBI:84315"/>
    </reaction>
</comment>
<proteinExistence type="inferred from homology"/>
<evidence type="ECO:0000256" key="7">
    <source>
        <dbReference type="ARBA" id="ARBA00023228"/>
    </source>
</evidence>
<dbReference type="SUPFAM" id="SSF103473">
    <property type="entry name" value="MFS general substrate transporter"/>
    <property type="match status" value="1"/>
</dbReference>
<keyword evidence="3" id="KW-0813">Transport</keyword>
<dbReference type="PANTHER" id="PTHR23512">
    <property type="entry name" value="MAJOR FACILITATOR SUPERFAMILY DOMAIN-CONTAINING PROTEIN 1"/>
    <property type="match status" value="1"/>
</dbReference>
<feature type="transmembrane region" description="Helical" evidence="25">
    <location>
        <begin position="385"/>
        <end position="404"/>
    </location>
</feature>
<evidence type="ECO:0000256" key="19">
    <source>
        <dbReference type="ARBA" id="ARBA00044919"/>
    </source>
</evidence>
<evidence type="ECO:0000256" key="25">
    <source>
        <dbReference type="SAM" id="Phobius"/>
    </source>
</evidence>
<evidence type="ECO:0000256" key="17">
    <source>
        <dbReference type="ARBA" id="ARBA00044903"/>
    </source>
</evidence>
<evidence type="ECO:0000256" key="13">
    <source>
        <dbReference type="ARBA" id="ARBA00044893"/>
    </source>
</evidence>
<feature type="transmembrane region" description="Helical" evidence="25">
    <location>
        <begin position="112"/>
        <end position="133"/>
    </location>
</feature>
<comment type="catalytic activity">
    <reaction evidence="17">
        <text>L-arginyl-glycine(out) = L-arginyl-glycine(in)</text>
        <dbReference type="Rhea" id="RHEA:79391"/>
        <dbReference type="ChEBI" id="CHEBI:229955"/>
    </reaction>
</comment>
<protein>
    <recommendedName>
        <fullName evidence="21">Lysosomal dipeptide transporter MFSD1</fullName>
    </recommendedName>
    <alternativeName>
        <fullName evidence="22">Major facilitator superfamily domain-containing protein 1</fullName>
    </alternativeName>
</protein>
<keyword evidence="5 25" id="KW-1133">Transmembrane helix</keyword>
<dbReference type="PROSITE" id="PS50850">
    <property type="entry name" value="MFS"/>
    <property type="match status" value="1"/>
</dbReference>
<feature type="transmembrane region" description="Helical" evidence="25">
    <location>
        <begin position="224"/>
        <end position="250"/>
    </location>
</feature>
<feature type="transmembrane region" description="Helical" evidence="25">
    <location>
        <begin position="289"/>
        <end position="308"/>
    </location>
</feature>
<feature type="transmembrane region" description="Helical" evidence="25">
    <location>
        <begin position="314"/>
        <end position="339"/>
    </location>
</feature>
<comment type="subcellular location">
    <subcellularLocation>
        <location evidence="1">Lysosome membrane</location>
        <topology evidence="1">Multi-pass membrane protein</topology>
    </subcellularLocation>
</comment>
<dbReference type="InterPro" id="IPR036259">
    <property type="entry name" value="MFS_trans_sf"/>
</dbReference>
<dbReference type="GO" id="GO:0022857">
    <property type="term" value="F:transmembrane transporter activity"/>
    <property type="evidence" value="ECO:0007669"/>
    <property type="project" value="InterPro"/>
</dbReference>
<sequence length="426" mass="47048">MHATTRPEPSRLYRWMVLLFLSLAMFGSYYAYDALSPLADVLKQQLRFSDENIGLLQAIYSFPNIFTVVIGGFIIDRLGLRKSLMIFGVLCLVGPAITASSGHLSVMAAGRLIFGMGAESLNVAVTAALARWFKGKELSFAFGINLTICRLGSFAALNSPTWARAAYANWRWPFLIALALSVFCVVGAIVYWIMEAQAEKNFHLGEASTDKVVFADLFKFGVSYWYIVALCVTFYSAIFPFQTFAVKFFIEAHGTSREFGGFLSSMLTLFAMIATPLFGLWVDRVGKRAMLMMFGSLLLVPVYLMMAYTHVNLYVPMALMGVAFSLIPAVMWPSVAYIVDQSKLGTAYGLMTMIQNIGLFGFNLMVGWANDYSHAGPDNPGGYHLGMWIFSTLGFLGLGFAFLLRQRELSPHGHGLETITTATHAS</sequence>
<feature type="transmembrane region" description="Helical" evidence="25">
    <location>
        <begin position="346"/>
        <end position="365"/>
    </location>
</feature>
<comment type="catalytic activity">
    <reaction evidence="20">
        <text>L-lysyl-glycine(out) = L-lysyl-glycine(in)</text>
        <dbReference type="Rhea" id="RHEA:79407"/>
        <dbReference type="ChEBI" id="CHEBI:191202"/>
    </reaction>
</comment>
<feature type="domain" description="Major facilitator superfamily (MFS) profile" evidence="26">
    <location>
        <begin position="17"/>
        <end position="409"/>
    </location>
</feature>
<dbReference type="InterPro" id="IPR011701">
    <property type="entry name" value="MFS"/>
</dbReference>
<dbReference type="GO" id="GO:0005765">
    <property type="term" value="C:lysosomal membrane"/>
    <property type="evidence" value="ECO:0007669"/>
    <property type="project" value="UniProtKB-SubCell"/>
</dbReference>
<reference evidence="28" key="1">
    <citation type="submission" date="2018-02" db="EMBL/GenBank/DDBJ databases">
        <authorList>
            <person name="Hausmann B."/>
        </authorList>
    </citation>
    <scope>NUCLEOTIDE SEQUENCE [LARGE SCALE GENOMIC DNA]</scope>
    <source>
        <strain evidence="28">Peat soil MAG SbA1</strain>
    </source>
</reference>
<evidence type="ECO:0000256" key="8">
    <source>
        <dbReference type="ARBA" id="ARBA00044876"/>
    </source>
</evidence>
<dbReference type="Proteomes" id="UP000238701">
    <property type="component" value="Unassembled WGS sequence"/>
</dbReference>
<evidence type="ECO:0000256" key="2">
    <source>
        <dbReference type="ARBA" id="ARBA00008335"/>
    </source>
</evidence>
<comment type="catalytic activity">
    <reaction evidence="19">
        <text>L-alanyl-L-lysine(out) = L-alanyl-L-lysine(in)</text>
        <dbReference type="Rhea" id="RHEA:79415"/>
        <dbReference type="ChEBI" id="CHEBI:192470"/>
    </reaction>
</comment>
<comment type="catalytic activity">
    <reaction evidence="18">
        <text>L-histidyl-L-alpha-amino acid(out) = L-histidyl-L-alpha-amino acid(in)</text>
        <dbReference type="Rhea" id="RHEA:79379"/>
        <dbReference type="ChEBI" id="CHEBI:229964"/>
    </reaction>
</comment>
<keyword evidence="6 25" id="KW-0472">Membrane</keyword>
<evidence type="ECO:0000256" key="14">
    <source>
        <dbReference type="ARBA" id="ARBA00044898"/>
    </source>
</evidence>
<feature type="transmembrane region" description="Helical" evidence="25">
    <location>
        <begin position="140"/>
        <end position="158"/>
    </location>
</feature>
<evidence type="ECO:0000256" key="15">
    <source>
        <dbReference type="ARBA" id="ARBA00044899"/>
    </source>
</evidence>
<evidence type="ECO:0000256" key="9">
    <source>
        <dbReference type="ARBA" id="ARBA00044878"/>
    </source>
</evidence>
<accession>A0A2U3KDX2</accession>
<evidence type="ECO:0000256" key="24">
    <source>
        <dbReference type="ARBA" id="ARBA00046376"/>
    </source>
</evidence>
<evidence type="ECO:0000256" key="16">
    <source>
        <dbReference type="ARBA" id="ARBA00044900"/>
    </source>
</evidence>
<dbReference type="InterPro" id="IPR020846">
    <property type="entry name" value="MFS_dom"/>
</dbReference>
<comment type="catalytic activity">
    <reaction evidence="11">
        <text>L-alpha-aminoacyl-L-histidine(out) = L-alpha-aminoacyl-L-histidine(in)</text>
        <dbReference type="Rhea" id="RHEA:79375"/>
        <dbReference type="ChEBI" id="CHEBI:229967"/>
    </reaction>
</comment>
<comment type="function">
    <text evidence="23">Lysosomal dipeptide uniporter that selectively exports lysine, arginine or histidine-containing dipeptides with a net positive charge from the lysosome lumen into the cytosol. Could play a role in a specific type of protein O-glycosylation indirectly regulating macrophages migration and tissue invasion. Also essential for liver homeostasis.</text>
</comment>
<evidence type="ECO:0000313" key="27">
    <source>
        <dbReference type="EMBL" id="SPF37874.1"/>
    </source>
</evidence>
<evidence type="ECO:0000256" key="1">
    <source>
        <dbReference type="ARBA" id="ARBA00004155"/>
    </source>
</evidence>
<comment type="catalytic activity">
    <reaction evidence="14">
        <text>L-aspartyl-L-lysine(out) = L-aspartyl-L-lysine(in)</text>
        <dbReference type="Rhea" id="RHEA:79411"/>
        <dbReference type="ChEBI" id="CHEBI:229953"/>
    </reaction>
</comment>
<evidence type="ECO:0000313" key="28">
    <source>
        <dbReference type="Proteomes" id="UP000238701"/>
    </source>
</evidence>
<dbReference type="InterPro" id="IPR052187">
    <property type="entry name" value="MFSD1"/>
</dbReference>
<evidence type="ECO:0000256" key="6">
    <source>
        <dbReference type="ARBA" id="ARBA00023136"/>
    </source>
</evidence>
<comment type="catalytic activity">
    <reaction evidence="8">
        <text>L-lysyl-L-alanine(out) = L-lysyl-L-alanine(in)</text>
        <dbReference type="Rhea" id="RHEA:79399"/>
        <dbReference type="ChEBI" id="CHEBI:229954"/>
    </reaction>
</comment>
<feature type="transmembrane region" description="Helical" evidence="25">
    <location>
        <begin position="170"/>
        <end position="194"/>
    </location>
</feature>
<organism evidence="27 28">
    <name type="scientific">Candidatus Sulfotelmatobacter kueseliae</name>
    <dbReference type="NCBI Taxonomy" id="2042962"/>
    <lineage>
        <taxon>Bacteria</taxon>
        <taxon>Pseudomonadati</taxon>
        <taxon>Acidobacteriota</taxon>
        <taxon>Terriglobia</taxon>
        <taxon>Terriglobales</taxon>
        <taxon>Candidatus Korobacteraceae</taxon>
        <taxon>Candidatus Sulfotelmatobacter</taxon>
    </lineage>
</organism>
<evidence type="ECO:0000256" key="18">
    <source>
        <dbReference type="ARBA" id="ARBA00044912"/>
    </source>
</evidence>
<comment type="catalytic activity">
    <reaction evidence="13">
        <text>L-alpha-aminoacyl-L-lysine(out) = L-alpha-aminoacyl-L-lysine(in)</text>
        <dbReference type="Rhea" id="RHEA:79383"/>
        <dbReference type="ChEBI" id="CHEBI:229966"/>
    </reaction>
</comment>
<evidence type="ECO:0000256" key="21">
    <source>
        <dbReference type="ARBA" id="ARBA00044985"/>
    </source>
</evidence>
<evidence type="ECO:0000256" key="20">
    <source>
        <dbReference type="ARBA" id="ARBA00044924"/>
    </source>
</evidence>
<evidence type="ECO:0000256" key="3">
    <source>
        <dbReference type="ARBA" id="ARBA00022448"/>
    </source>
</evidence>
<name>A0A2U3KDX2_9BACT</name>
<keyword evidence="7" id="KW-0458">Lysosome</keyword>
<dbReference type="Pfam" id="PF07690">
    <property type="entry name" value="MFS_1"/>
    <property type="match status" value="2"/>
</dbReference>
<comment type="subunit">
    <text evidence="24">Homodimer. Interacts with lysosomal protein GLMP (via lumenal domain); the interaction starts while both proteins are still in the endoplasmic reticulum and is required for stabilization of MFSD1 in lysosomes but has no direct effect on its targeting to lysosomes or transporter activity.</text>
</comment>
<comment type="similarity">
    <text evidence="2">Belongs to the major facilitator superfamily.</text>
</comment>
<comment type="catalytic activity">
    <reaction evidence="16">
        <text>L-lysyl-L-lysine(out) = L-lysyl-L-lysine(in)</text>
        <dbReference type="Rhea" id="RHEA:79403"/>
        <dbReference type="ChEBI" id="CHEBI:229956"/>
    </reaction>
</comment>
<feature type="transmembrane region" description="Helical" evidence="25">
    <location>
        <begin position="262"/>
        <end position="282"/>
    </location>
</feature>
<dbReference type="PANTHER" id="PTHR23512:SF3">
    <property type="entry name" value="MAJOR FACILITATOR SUPERFAMILY DOMAIN-CONTAINING PROTEIN 1"/>
    <property type="match status" value="1"/>
</dbReference>
<evidence type="ECO:0000256" key="4">
    <source>
        <dbReference type="ARBA" id="ARBA00022692"/>
    </source>
</evidence>
<dbReference type="Gene3D" id="1.20.1250.20">
    <property type="entry name" value="MFS general substrate transporter like domains"/>
    <property type="match status" value="2"/>
</dbReference>
<evidence type="ECO:0000256" key="12">
    <source>
        <dbReference type="ARBA" id="ARBA00044891"/>
    </source>
</evidence>
<feature type="transmembrane region" description="Helical" evidence="25">
    <location>
        <begin position="84"/>
        <end position="106"/>
    </location>
</feature>
<evidence type="ECO:0000256" key="10">
    <source>
        <dbReference type="ARBA" id="ARBA00044881"/>
    </source>
</evidence>
<evidence type="ECO:0000259" key="26">
    <source>
        <dbReference type="PROSITE" id="PS50850"/>
    </source>
</evidence>
<evidence type="ECO:0000256" key="22">
    <source>
        <dbReference type="ARBA" id="ARBA00045018"/>
    </source>
</evidence>
<feature type="transmembrane region" description="Helical" evidence="25">
    <location>
        <begin position="12"/>
        <end position="32"/>
    </location>
</feature>